<evidence type="ECO:0000259" key="6">
    <source>
        <dbReference type="Pfam" id="PF01137"/>
    </source>
</evidence>
<reference evidence="8" key="1">
    <citation type="submission" date="2020-11" db="EMBL/GenBank/DDBJ databases">
        <authorList>
            <person name="Tran Van P."/>
        </authorList>
    </citation>
    <scope>NUCLEOTIDE SEQUENCE</scope>
</reference>
<dbReference type="PROSITE" id="PS01287">
    <property type="entry name" value="RTC"/>
    <property type="match status" value="1"/>
</dbReference>
<dbReference type="InterPro" id="IPR013792">
    <property type="entry name" value="RNA3'P_cycl/enolpyr_Trfase_a/b"/>
</dbReference>
<accession>A0A7R8X469</accession>
<evidence type="ECO:0000256" key="2">
    <source>
        <dbReference type="ARBA" id="ARBA00007089"/>
    </source>
</evidence>
<name>A0A7R8X469_9CRUS</name>
<dbReference type="InterPro" id="IPR000228">
    <property type="entry name" value="RNA3'_term_phos_cyc"/>
</dbReference>
<evidence type="ECO:0000256" key="5">
    <source>
        <dbReference type="PIRSR" id="PIRSR005378-1"/>
    </source>
</evidence>
<dbReference type="AlphaFoldDB" id="A0A7R8X469"/>
<dbReference type="Gene3D" id="3.65.10.20">
    <property type="entry name" value="RNA 3'-terminal phosphate cyclase domain"/>
    <property type="match status" value="1"/>
</dbReference>
<dbReference type="InterPro" id="IPR013791">
    <property type="entry name" value="RNA3'-term_phos_cycl_insert"/>
</dbReference>
<proteinExistence type="inferred from homology"/>
<evidence type="ECO:0000256" key="3">
    <source>
        <dbReference type="ARBA" id="ARBA00022517"/>
    </source>
</evidence>
<dbReference type="EMBL" id="CAJPEV010000013">
    <property type="protein sequence ID" value="CAG0878705.1"/>
    <property type="molecule type" value="Genomic_DNA"/>
</dbReference>
<dbReference type="PANTHER" id="PTHR11096">
    <property type="entry name" value="RNA 3' TERMINAL PHOSPHATE CYCLASE"/>
    <property type="match status" value="1"/>
</dbReference>
<dbReference type="SUPFAM" id="SSF55205">
    <property type="entry name" value="EPT/RTPC-like"/>
    <property type="match status" value="1"/>
</dbReference>
<dbReference type="Pfam" id="PF01137">
    <property type="entry name" value="RTC"/>
    <property type="match status" value="1"/>
</dbReference>
<dbReference type="OrthoDB" id="1911237at2759"/>
<protein>
    <recommendedName>
        <fullName evidence="10">RNA 3'-terminal phosphate cyclase-like protein</fullName>
    </recommendedName>
</protein>
<dbReference type="InterPro" id="IPR037136">
    <property type="entry name" value="RNA3'_phos_cyclase_dom_sf"/>
</dbReference>
<dbReference type="NCBIfam" id="TIGR03400">
    <property type="entry name" value="18S_RNA_Rcl1p"/>
    <property type="match status" value="1"/>
</dbReference>
<sequence>MVPSDSGGRLSFEGTDSFRYRIILSVLTGKPIRIRKIRSEDEDPGLREFEVSFVRLIDKLTNGSKIQISETGTVLNFDPGLITGGNIQHDCNVQRSIGYYLEALVVLGPFSKKSLRVTLRGVTNDSLDPSMDSMKYCLPGVLKNFLNDDEGLSIKVNRRGLPPDGGGEVVFMCPVARFVKPIQLTDPGKIKRIRGMAYGSHVSPSLVNRAVESAKKELCYFIPDVFIQTHHTRGQAAGKSSGYGLCLCAETNNGCFYTSEALGEKGGRPEDTGTKAAHLLMEEIYRGGCCDSSFQAVVFMLMAFGRRDVSKILIGPLSPHGIECLRLLKTFTQLIFRLESKEEEEDMRKGGPKVLACCLGLGYSNINKTVS</sequence>
<evidence type="ECO:0000313" key="9">
    <source>
        <dbReference type="Proteomes" id="UP000677054"/>
    </source>
</evidence>
<dbReference type="Proteomes" id="UP000677054">
    <property type="component" value="Unassembled WGS sequence"/>
</dbReference>
<feature type="domain" description="RNA 3'-terminal phosphate cyclase" evidence="6">
    <location>
        <begin position="11"/>
        <end position="337"/>
    </location>
</feature>
<feature type="domain" description="RNA 3'-terminal phosphate cyclase insert" evidence="7">
    <location>
        <begin position="185"/>
        <end position="284"/>
    </location>
</feature>
<dbReference type="Gene3D" id="3.30.360.20">
    <property type="entry name" value="RNA 3'-terminal phosphate cyclase, insert domain"/>
    <property type="match status" value="1"/>
</dbReference>
<dbReference type="CDD" id="cd00875">
    <property type="entry name" value="RNA_Cyclase_Class_I"/>
    <property type="match status" value="1"/>
</dbReference>
<keyword evidence="4" id="KW-0539">Nucleus</keyword>
<dbReference type="GO" id="GO:0004521">
    <property type="term" value="F:RNA endonuclease activity"/>
    <property type="evidence" value="ECO:0007669"/>
    <property type="project" value="TreeGrafter"/>
</dbReference>
<dbReference type="EMBL" id="LR899530">
    <property type="protein sequence ID" value="CAD7240191.1"/>
    <property type="molecule type" value="Genomic_DNA"/>
</dbReference>
<dbReference type="GO" id="GO:0000479">
    <property type="term" value="P:endonucleolytic cleavage of tricistronic rRNA transcript (SSU-rRNA, 5.8S rRNA, LSU-rRNA)"/>
    <property type="evidence" value="ECO:0007669"/>
    <property type="project" value="TreeGrafter"/>
</dbReference>
<organism evidence="8">
    <name type="scientific">Darwinula stevensoni</name>
    <dbReference type="NCBI Taxonomy" id="69355"/>
    <lineage>
        <taxon>Eukaryota</taxon>
        <taxon>Metazoa</taxon>
        <taxon>Ecdysozoa</taxon>
        <taxon>Arthropoda</taxon>
        <taxon>Crustacea</taxon>
        <taxon>Oligostraca</taxon>
        <taxon>Ostracoda</taxon>
        <taxon>Podocopa</taxon>
        <taxon>Podocopida</taxon>
        <taxon>Darwinulocopina</taxon>
        <taxon>Darwinuloidea</taxon>
        <taxon>Darwinulidae</taxon>
        <taxon>Darwinula</taxon>
    </lineage>
</organism>
<keyword evidence="3" id="KW-0690">Ribosome biogenesis</keyword>
<dbReference type="InterPro" id="IPR023797">
    <property type="entry name" value="RNA3'_phos_cyclase_dom"/>
</dbReference>
<evidence type="ECO:0000256" key="1">
    <source>
        <dbReference type="ARBA" id="ARBA00004604"/>
    </source>
</evidence>
<evidence type="ECO:0000313" key="8">
    <source>
        <dbReference type="EMBL" id="CAD7240191.1"/>
    </source>
</evidence>
<dbReference type="InterPro" id="IPR036553">
    <property type="entry name" value="RPTC_insert"/>
</dbReference>
<evidence type="ECO:0000259" key="7">
    <source>
        <dbReference type="Pfam" id="PF05189"/>
    </source>
</evidence>
<evidence type="ECO:0008006" key="10">
    <source>
        <dbReference type="Google" id="ProtNLM"/>
    </source>
</evidence>
<gene>
    <name evidence="8" type="ORF">DSTB1V02_LOCUS223</name>
</gene>
<dbReference type="InterPro" id="IPR020719">
    <property type="entry name" value="RNA3'_term_phos_cycl-like_CS"/>
</dbReference>
<comment type="subcellular location">
    <subcellularLocation>
        <location evidence="1">Nucleus</location>
        <location evidence="1">Nucleolus</location>
    </subcellularLocation>
</comment>
<keyword evidence="9" id="KW-1185">Reference proteome</keyword>
<dbReference type="Pfam" id="PF05189">
    <property type="entry name" value="RTC_insert"/>
    <property type="match status" value="1"/>
</dbReference>
<feature type="active site" description="Tele-AMP-histidine intermediate" evidence="5">
    <location>
        <position position="320"/>
    </location>
</feature>
<dbReference type="PIRSF" id="PIRSF005378">
    <property type="entry name" value="RNA3'_term_phos_cycl_euk"/>
    <property type="match status" value="1"/>
</dbReference>
<dbReference type="InterPro" id="IPR016443">
    <property type="entry name" value="RNA3'_term_phos_cyc_type_2"/>
</dbReference>
<dbReference type="PANTHER" id="PTHR11096:SF1">
    <property type="entry name" value="RNA 3'-TERMINAL PHOSPHATE CYCLASE-LIKE PROTEIN"/>
    <property type="match status" value="1"/>
</dbReference>
<evidence type="ECO:0000256" key="4">
    <source>
        <dbReference type="ARBA" id="ARBA00023242"/>
    </source>
</evidence>
<dbReference type="GO" id="GO:0005730">
    <property type="term" value="C:nucleolus"/>
    <property type="evidence" value="ECO:0007669"/>
    <property type="project" value="UniProtKB-SubCell"/>
</dbReference>
<comment type="similarity">
    <text evidence="2">Belongs to the RNA 3'-terminal cyclase family. Type 2 subfamily.</text>
</comment>